<sequence>MHYDIEWLKNEVTDNENLKFLYFWGHTNKSNEAVGKSCFSQWYESPFVGDNL</sequence>
<evidence type="ECO:0000313" key="1">
    <source>
        <dbReference type="EMBL" id="WEK20715.1"/>
    </source>
</evidence>
<reference evidence="1" key="1">
    <citation type="submission" date="2023-03" db="EMBL/GenBank/DDBJ databases">
        <title>Andean soil-derived lignocellulolytic bacterial consortium as a source of novel taxa and putative plastic-active enzymes.</title>
        <authorList>
            <person name="Diaz-Garcia L."/>
            <person name="Chuvochina M."/>
            <person name="Feuerriegel G."/>
            <person name="Bunk B."/>
            <person name="Sproer C."/>
            <person name="Streit W.R."/>
            <person name="Rodriguez L.M."/>
            <person name="Overmann J."/>
            <person name="Jimenez D.J."/>
        </authorList>
    </citation>
    <scope>NUCLEOTIDE SEQUENCE</scope>
    <source>
        <strain evidence="1">MAG 3858</strain>
    </source>
</reference>
<accession>A0AAJ6B7W1</accession>
<organism evidence="1 2">
    <name type="scientific">Candidatus Pedobacter colombiensis</name>
    <dbReference type="NCBI Taxonomy" id="3121371"/>
    <lineage>
        <taxon>Bacteria</taxon>
        <taxon>Pseudomonadati</taxon>
        <taxon>Bacteroidota</taxon>
        <taxon>Sphingobacteriia</taxon>
        <taxon>Sphingobacteriales</taxon>
        <taxon>Sphingobacteriaceae</taxon>
        <taxon>Pedobacter</taxon>
    </lineage>
</organism>
<dbReference type="Proteomes" id="UP001214530">
    <property type="component" value="Chromosome"/>
</dbReference>
<evidence type="ECO:0008006" key="3">
    <source>
        <dbReference type="Google" id="ProtNLM"/>
    </source>
</evidence>
<protein>
    <recommendedName>
        <fullName evidence="3">Riboflavin biosynthesis intermediates N-glycosidase</fullName>
    </recommendedName>
</protein>
<dbReference type="EMBL" id="CP119313">
    <property type="protein sequence ID" value="WEK20715.1"/>
    <property type="molecule type" value="Genomic_DNA"/>
</dbReference>
<name>A0AAJ6B7W1_9SPHI</name>
<gene>
    <name evidence="1" type="ORF">P0Y49_06135</name>
</gene>
<evidence type="ECO:0000313" key="2">
    <source>
        <dbReference type="Proteomes" id="UP001214530"/>
    </source>
</evidence>
<proteinExistence type="predicted"/>
<dbReference type="AlphaFoldDB" id="A0AAJ6B7W1"/>